<reference evidence="2 3" key="1">
    <citation type="submission" date="2016-12" db="EMBL/GenBank/DDBJ databases">
        <authorList>
            <person name="Song W.-J."/>
            <person name="Kurnit D.M."/>
        </authorList>
    </citation>
    <scope>NUCLEOTIDE SEQUENCE [LARGE SCALE GENOMIC DNA]</scope>
    <source>
        <strain evidence="2 3">DSM 12503</strain>
    </source>
</reference>
<dbReference type="OrthoDB" id="9815602at2"/>
<evidence type="ECO:0000313" key="3">
    <source>
        <dbReference type="Proteomes" id="UP000184612"/>
    </source>
</evidence>
<dbReference type="PROSITE" id="PS51257">
    <property type="entry name" value="PROKAR_LIPOPROTEIN"/>
    <property type="match status" value="1"/>
</dbReference>
<dbReference type="Pfam" id="PF09084">
    <property type="entry name" value="NMT1"/>
    <property type="match status" value="1"/>
</dbReference>
<name>A0A1M7Y5K9_9FIRM</name>
<evidence type="ECO:0000259" key="1">
    <source>
        <dbReference type="Pfam" id="PF09084"/>
    </source>
</evidence>
<dbReference type="RefSeq" id="WP_073588336.1">
    <property type="nucleotide sequence ID" value="NZ_FRFD01000004.1"/>
</dbReference>
<organism evidence="2 3">
    <name type="scientific">Anaerocolumna xylanovorans DSM 12503</name>
    <dbReference type="NCBI Taxonomy" id="1121345"/>
    <lineage>
        <taxon>Bacteria</taxon>
        <taxon>Bacillati</taxon>
        <taxon>Bacillota</taxon>
        <taxon>Clostridia</taxon>
        <taxon>Lachnospirales</taxon>
        <taxon>Lachnospiraceae</taxon>
        <taxon>Anaerocolumna</taxon>
    </lineage>
</organism>
<proteinExistence type="predicted"/>
<dbReference type="PANTHER" id="PTHR30024">
    <property type="entry name" value="ALIPHATIC SULFONATES-BINDING PROTEIN-RELATED"/>
    <property type="match status" value="1"/>
</dbReference>
<dbReference type="EMBL" id="FRFD01000004">
    <property type="protein sequence ID" value="SHO47725.1"/>
    <property type="molecule type" value="Genomic_DNA"/>
</dbReference>
<dbReference type="PANTHER" id="PTHR30024:SF42">
    <property type="entry name" value="ALIPHATIC SULFONATES-BINDING PROTEIN-RELATED"/>
    <property type="match status" value="1"/>
</dbReference>
<evidence type="ECO:0000313" key="2">
    <source>
        <dbReference type="EMBL" id="SHO47725.1"/>
    </source>
</evidence>
<feature type="domain" description="SsuA/THI5-like" evidence="1">
    <location>
        <begin position="63"/>
        <end position="276"/>
    </location>
</feature>
<sequence>MMKNGRKRIGFILTAFLVAFSVIGCGKAETKTTKDTDSSSVQQTAAADGKLQPLRVAVMTGMFNHYTALIGKEQGIYKKHGIDLQLTEYPAGINTVDALVTGQADLGYVADFAIVNRIGNTLDSTNLEIVSEVQGGPVNGGLYVDPKYKDNLKELDGKGFINTVGTVSEYYNSKIFEYLGVDESKQKLLNSDNPQTSLALAQQGDAAAVFASGANANLYEGIGWVKGVDASELKINTYSFDVATKEYNKDNAALIAQYLQATQESYEYIVSHLDEAAAYLEKTLGVKADVVKADWSVAKSTIGFSEEGALQLETIEKWAYQKGKFKQDYAIRDYINTDALKIAFPDKITLAGK</sequence>
<dbReference type="Gene3D" id="3.40.190.10">
    <property type="entry name" value="Periplasmic binding protein-like II"/>
    <property type="match status" value="2"/>
</dbReference>
<dbReference type="STRING" id="1121345.SAMN02745217_01639"/>
<dbReference type="Proteomes" id="UP000184612">
    <property type="component" value="Unassembled WGS sequence"/>
</dbReference>
<dbReference type="InterPro" id="IPR015168">
    <property type="entry name" value="SsuA/THI5"/>
</dbReference>
<protein>
    <submittedName>
        <fullName evidence="2">NitT/TauT family transport system substrate-binding protein</fullName>
    </submittedName>
</protein>
<keyword evidence="3" id="KW-1185">Reference proteome</keyword>
<dbReference type="SUPFAM" id="SSF53850">
    <property type="entry name" value="Periplasmic binding protein-like II"/>
    <property type="match status" value="1"/>
</dbReference>
<accession>A0A1M7Y5K9</accession>
<dbReference type="AlphaFoldDB" id="A0A1M7Y5K9"/>
<gene>
    <name evidence="2" type="ORF">SAMN02745217_01639</name>
</gene>